<reference evidence="3" key="1">
    <citation type="submission" date="2023-11" db="EMBL/GenBank/DDBJ databases">
        <authorList>
            <person name="De Vega J J."/>
            <person name="De Vega J J."/>
        </authorList>
    </citation>
    <scope>NUCLEOTIDE SEQUENCE</scope>
</reference>
<gene>
    <name evidence="3" type="ORF">MYCIT1_LOCUS15797</name>
</gene>
<evidence type="ECO:0000256" key="2">
    <source>
        <dbReference type="SAM" id="SignalP"/>
    </source>
</evidence>
<feature type="signal peptide" evidence="2">
    <location>
        <begin position="1"/>
        <end position="15"/>
    </location>
</feature>
<evidence type="ECO:0000313" key="3">
    <source>
        <dbReference type="EMBL" id="CAK5270968.1"/>
    </source>
</evidence>
<proteinExistence type="predicted"/>
<evidence type="ECO:0000256" key="1">
    <source>
        <dbReference type="SAM" id="MobiDB-lite"/>
    </source>
</evidence>
<dbReference type="EMBL" id="CAVNYO010000169">
    <property type="protein sequence ID" value="CAK5270968.1"/>
    <property type="molecule type" value="Genomic_DNA"/>
</dbReference>
<dbReference type="Proteomes" id="UP001295794">
    <property type="component" value="Unassembled WGS sequence"/>
</dbReference>
<accession>A0AAD2Q363</accession>
<feature type="non-terminal residue" evidence="3">
    <location>
        <position position="88"/>
    </location>
</feature>
<keyword evidence="2" id="KW-0732">Signal</keyword>
<organism evidence="3 4">
    <name type="scientific">Mycena citricolor</name>
    <dbReference type="NCBI Taxonomy" id="2018698"/>
    <lineage>
        <taxon>Eukaryota</taxon>
        <taxon>Fungi</taxon>
        <taxon>Dikarya</taxon>
        <taxon>Basidiomycota</taxon>
        <taxon>Agaricomycotina</taxon>
        <taxon>Agaricomycetes</taxon>
        <taxon>Agaricomycetidae</taxon>
        <taxon>Agaricales</taxon>
        <taxon>Marasmiineae</taxon>
        <taxon>Mycenaceae</taxon>
        <taxon>Mycena</taxon>
    </lineage>
</organism>
<feature type="region of interest" description="Disordered" evidence="1">
    <location>
        <begin position="60"/>
        <end position="88"/>
    </location>
</feature>
<keyword evidence="4" id="KW-1185">Reference proteome</keyword>
<comment type="caution">
    <text evidence="3">The sequence shown here is derived from an EMBL/GenBank/DDBJ whole genome shotgun (WGS) entry which is preliminary data.</text>
</comment>
<evidence type="ECO:0000313" key="4">
    <source>
        <dbReference type="Proteomes" id="UP001295794"/>
    </source>
</evidence>
<feature type="chain" id="PRO_5042038222" description="Secreted protein" evidence="2">
    <location>
        <begin position="16"/>
        <end position="88"/>
    </location>
</feature>
<evidence type="ECO:0008006" key="5">
    <source>
        <dbReference type="Google" id="ProtNLM"/>
    </source>
</evidence>
<name>A0AAD2Q363_9AGAR</name>
<protein>
    <recommendedName>
        <fullName evidence="5">Secreted protein</fullName>
    </recommendedName>
</protein>
<sequence>MRKWAERSRAWGLRRSDWLVASCASWILLQKDVAGTVRGGSDRESGQRLRQRCRRSFLHLKSRGETGPSRSRQTDRAATGGNRPILSQ</sequence>
<dbReference type="AlphaFoldDB" id="A0AAD2Q363"/>